<sequence length="494" mass="50713">MSGRILVIDRDARRRGALGGALEAAYFDVVGVAEACDRPPDGPQPDLVLCDFAPGCAGAARLSAVAADPALAAPVLAISEPGSAGAAGALNAGAEDHLEWPVASSGEPALLIARARRLIRARIIADELELRQKTARDLGLEPTRAEAEPAAARVLLIAPPSVETEALTAAVVELTGVAVSPAPSGFAAMRMVEAESYDAVIVADGYDAPAGAGFAELGDAVGIIAALHARPETRDAAIIHLSGHHGGRPTLPAAPLTDAPVGAPARRRNGTSSGPARARRAVAAFEAGATDSAPSEAAPLELAARLCARLRAKRRADALRAGLEGGMRLAAIDPLTGLHNRRYFDLHVARLCAKAESTGAPLAALVFDLDRFKDVNDAHGHAAGDEALRAFAHRLRAGVRGADLVARTGGEEFAVILQNARQTEALAAAERVRAAVSGSPVAVAGDALAQITVSIGVASLRPHDEGPAALLWRADAALRAAKREGRDRVRVDAA</sequence>
<evidence type="ECO:0000259" key="3">
    <source>
        <dbReference type="PROSITE" id="PS50887"/>
    </source>
</evidence>
<dbReference type="PROSITE" id="PS50887">
    <property type="entry name" value="GGDEF"/>
    <property type="match status" value="1"/>
</dbReference>
<dbReference type="KEGG" id="hdh:G5B40_10885"/>
<keyword evidence="5" id="KW-1185">Reference proteome</keyword>
<dbReference type="Pfam" id="PF00990">
    <property type="entry name" value="GGDEF"/>
    <property type="match status" value="1"/>
</dbReference>
<gene>
    <name evidence="4" type="ORF">G5B40_10885</name>
</gene>
<dbReference type="InterPro" id="IPR050469">
    <property type="entry name" value="Diguanylate_Cyclase"/>
</dbReference>
<evidence type="ECO:0000313" key="5">
    <source>
        <dbReference type="Proteomes" id="UP000503336"/>
    </source>
</evidence>
<dbReference type="PANTHER" id="PTHR45138:SF9">
    <property type="entry name" value="DIGUANYLATE CYCLASE DGCM-RELATED"/>
    <property type="match status" value="1"/>
</dbReference>
<comment type="catalytic activity">
    <reaction evidence="2">
        <text>2 GTP = 3',3'-c-di-GMP + 2 diphosphate</text>
        <dbReference type="Rhea" id="RHEA:24898"/>
        <dbReference type="ChEBI" id="CHEBI:33019"/>
        <dbReference type="ChEBI" id="CHEBI:37565"/>
        <dbReference type="ChEBI" id="CHEBI:58805"/>
        <dbReference type="EC" id="2.7.7.65"/>
    </reaction>
</comment>
<evidence type="ECO:0000256" key="1">
    <source>
        <dbReference type="ARBA" id="ARBA00012528"/>
    </source>
</evidence>
<dbReference type="InterPro" id="IPR043128">
    <property type="entry name" value="Rev_trsase/Diguanyl_cyclase"/>
</dbReference>
<name>A0A7L5BUG9_9RHOB</name>
<dbReference type="EMBL" id="CP049056">
    <property type="protein sequence ID" value="QIE55910.1"/>
    <property type="molecule type" value="Genomic_DNA"/>
</dbReference>
<feature type="domain" description="GGDEF" evidence="3">
    <location>
        <begin position="360"/>
        <end position="494"/>
    </location>
</feature>
<dbReference type="SMART" id="SM00267">
    <property type="entry name" value="GGDEF"/>
    <property type="match status" value="1"/>
</dbReference>
<protein>
    <recommendedName>
        <fullName evidence="1">diguanylate cyclase</fullName>
        <ecNumber evidence="1">2.7.7.65</ecNumber>
    </recommendedName>
</protein>
<dbReference type="RefSeq" id="WP_165098430.1">
    <property type="nucleotide sequence ID" value="NZ_CP049056.1"/>
</dbReference>
<dbReference type="CDD" id="cd01949">
    <property type="entry name" value="GGDEF"/>
    <property type="match status" value="1"/>
</dbReference>
<dbReference type="InterPro" id="IPR000160">
    <property type="entry name" value="GGDEF_dom"/>
</dbReference>
<organism evidence="4 5">
    <name type="scientific">Pikeienuella piscinae</name>
    <dbReference type="NCBI Taxonomy" id="2748098"/>
    <lineage>
        <taxon>Bacteria</taxon>
        <taxon>Pseudomonadati</taxon>
        <taxon>Pseudomonadota</taxon>
        <taxon>Alphaproteobacteria</taxon>
        <taxon>Rhodobacterales</taxon>
        <taxon>Paracoccaceae</taxon>
        <taxon>Pikeienuella</taxon>
    </lineage>
</organism>
<dbReference type="AlphaFoldDB" id="A0A7L5BUG9"/>
<evidence type="ECO:0000256" key="2">
    <source>
        <dbReference type="ARBA" id="ARBA00034247"/>
    </source>
</evidence>
<dbReference type="SUPFAM" id="SSF52172">
    <property type="entry name" value="CheY-like"/>
    <property type="match status" value="1"/>
</dbReference>
<dbReference type="GO" id="GO:1902201">
    <property type="term" value="P:negative regulation of bacterial-type flagellum-dependent cell motility"/>
    <property type="evidence" value="ECO:0007669"/>
    <property type="project" value="TreeGrafter"/>
</dbReference>
<dbReference type="InterPro" id="IPR011006">
    <property type="entry name" value="CheY-like_superfamily"/>
</dbReference>
<dbReference type="PANTHER" id="PTHR45138">
    <property type="entry name" value="REGULATORY COMPONENTS OF SENSORY TRANSDUCTION SYSTEM"/>
    <property type="match status" value="1"/>
</dbReference>
<dbReference type="GO" id="GO:0052621">
    <property type="term" value="F:diguanylate cyclase activity"/>
    <property type="evidence" value="ECO:0007669"/>
    <property type="project" value="UniProtKB-EC"/>
</dbReference>
<dbReference type="GO" id="GO:0005886">
    <property type="term" value="C:plasma membrane"/>
    <property type="evidence" value="ECO:0007669"/>
    <property type="project" value="TreeGrafter"/>
</dbReference>
<dbReference type="SUPFAM" id="SSF55073">
    <property type="entry name" value="Nucleotide cyclase"/>
    <property type="match status" value="1"/>
</dbReference>
<evidence type="ECO:0000313" key="4">
    <source>
        <dbReference type="EMBL" id="QIE55910.1"/>
    </source>
</evidence>
<reference evidence="4 5" key="1">
    <citation type="submission" date="2020-02" db="EMBL/GenBank/DDBJ databases">
        <title>complete genome sequence of Rhodobacteraceae bacterium.</title>
        <authorList>
            <person name="Park J."/>
            <person name="Kim Y.-S."/>
            <person name="Kim K.-H."/>
        </authorList>
    </citation>
    <scope>NUCLEOTIDE SEQUENCE [LARGE SCALE GENOMIC DNA]</scope>
    <source>
        <strain evidence="4 5">RR4-56</strain>
    </source>
</reference>
<dbReference type="NCBIfam" id="TIGR00254">
    <property type="entry name" value="GGDEF"/>
    <property type="match status" value="1"/>
</dbReference>
<dbReference type="FunFam" id="3.30.70.270:FF:000001">
    <property type="entry name" value="Diguanylate cyclase domain protein"/>
    <property type="match status" value="1"/>
</dbReference>
<dbReference type="InterPro" id="IPR029787">
    <property type="entry name" value="Nucleotide_cyclase"/>
</dbReference>
<dbReference type="Gene3D" id="3.30.70.270">
    <property type="match status" value="1"/>
</dbReference>
<dbReference type="GO" id="GO:0043709">
    <property type="term" value="P:cell adhesion involved in single-species biofilm formation"/>
    <property type="evidence" value="ECO:0007669"/>
    <property type="project" value="TreeGrafter"/>
</dbReference>
<dbReference type="Proteomes" id="UP000503336">
    <property type="component" value="Chromosome"/>
</dbReference>
<proteinExistence type="predicted"/>
<dbReference type="EC" id="2.7.7.65" evidence="1"/>
<dbReference type="Gene3D" id="3.40.50.2300">
    <property type="match status" value="1"/>
</dbReference>
<accession>A0A7L5BUG9</accession>